<feature type="region of interest" description="Disordered" evidence="1">
    <location>
        <begin position="236"/>
        <end position="257"/>
    </location>
</feature>
<feature type="region of interest" description="Disordered" evidence="1">
    <location>
        <begin position="128"/>
        <end position="191"/>
    </location>
</feature>
<feature type="domain" description="Glycine-rich" evidence="2">
    <location>
        <begin position="47"/>
        <end position="271"/>
    </location>
</feature>
<feature type="compositionally biased region" description="Gly residues" evidence="1">
    <location>
        <begin position="140"/>
        <end position="181"/>
    </location>
</feature>
<evidence type="ECO:0000259" key="2">
    <source>
        <dbReference type="Pfam" id="PF21722"/>
    </source>
</evidence>
<sequence length="378" mass="36857">MASICGSPVCAGGKPQLKFTYTGDYVVRKDGVVELLTSGTLVFLEPKVIDVFMVGGGGAGGTFTYNHDTAGGGGGGGYTRTVRRVSVSANTDIPVTVGAGGAVNTSGYGRGGQGGTTIFGDVSTGGGLGGQGYPGTSEAGMGGDGGSGGGGGVRSNSDGGVGGSNGGNGEAGTDYSGGTGQGNTTREFGEGNGKLYAGGGGGGRYMYAQSPVVSMGGAGGGGSGAWSSGSNSQAAAAGVANTGSGGGGGARGVSGGRQNGATGGSGIVCFRDAQALPVLAGTWVLNERLYAPENAFSENVNFNASGTATGTQRGFTGVKNNTINGQLIFFNAFVDEIIYYYSSNTWGANNLKYLAFPAGATASDEFRAWLASNASKQA</sequence>
<dbReference type="Pfam" id="PF21722">
    <property type="entry name" value="Gly_rich_2"/>
    <property type="match status" value="1"/>
</dbReference>
<organism evidence="3">
    <name type="scientific">Siphoviridae sp. ctjsp22</name>
    <dbReference type="NCBI Taxonomy" id="2825636"/>
    <lineage>
        <taxon>Viruses</taxon>
        <taxon>Duplodnaviria</taxon>
        <taxon>Heunggongvirae</taxon>
        <taxon>Uroviricota</taxon>
        <taxon>Caudoviricetes</taxon>
    </lineage>
</organism>
<feature type="compositionally biased region" description="Gly residues" evidence="1">
    <location>
        <begin position="243"/>
        <end position="257"/>
    </location>
</feature>
<accession>A0A8S5V533</accession>
<dbReference type="InterPro" id="IPR049304">
    <property type="entry name" value="Gly_rich_dom"/>
</dbReference>
<protein>
    <recommendedName>
        <fullName evidence="2">Glycine-rich domain-containing protein</fullName>
    </recommendedName>
</protein>
<reference evidence="3" key="1">
    <citation type="journal article" date="2021" name="Proc. Natl. Acad. Sci. U.S.A.">
        <title>A Catalog of Tens of Thousands of Viruses from Human Metagenomes Reveals Hidden Associations with Chronic Diseases.</title>
        <authorList>
            <person name="Tisza M.J."/>
            <person name="Buck C.B."/>
        </authorList>
    </citation>
    <scope>NUCLEOTIDE SEQUENCE</scope>
    <source>
        <strain evidence="3">Ctjsp22</strain>
    </source>
</reference>
<dbReference type="EMBL" id="BK016198">
    <property type="protein sequence ID" value="DAG01804.1"/>
    <property type="molecule type" value="Genomic_DNA"/>
</dbReference>
<evidence type="ECO:0000256" key="1">
    <source>
        <dbReference type="SAM" id="MobiDB-lite"/>
    </source>
</evidence>
<name>A0A8S5V533_9CAUD</name>
<evidence type="ECO:0000313" key="3">
    <source>
        <dbReference type="EMBL" id="DAG01804.1"/>
    </source>
</evidence>
<proteinExistence type="predicted"/>